<evidence type="ECO:0000259" key="5">
    <source>
        <dbReference type="SMART" id="SM00848"/>
    </source>
</evidence>
<evidence type="ECO:0000256" key="2">
    <source>
        <dbReference type="ARBA" id="ARBA00023157"/>
    </source>
</evidence>
<dbReference type="GO" id="GO:0008234">
    <property type="term" value="F:cysteine-type peptidase activity"/>
    <property type="evidence" value="ECO:0007669"/>
    <property type="project" value="InterPro"/>
</dbReference>
<keyword evidence="2" id="KW-1015">Disulfide bond</keyword>
<dbReference type="InterPro" id="IPR013201">
    <property type="entry name" value="Prot_inhib_I29"/>
</dbReference>
<dbReference type="InterPro" id="IPR000169">
    <property type="entry name" value="Pept_cys_AS"/>
</dbReference>
<dbReference type="AlphaFoldDB" id="A0A6C0D545"/>
<evidence type="ECO:0000256" key="3">
    <source>
        <dbReference type="SAM" id="Phobius"/>
    </source>
</evidence>
<dbReference type="PROSITE" id="PS00639">
    <property type="entry name" value="THIOL_PROTEASE_HIS"/>
    <property type="match status" value="1"/>
</dbReference>
<dbReference type="InterPro" id="IPR000668">
    <property type="entry name" value="Peptidase_C1A_C"/>
</dbReference>
<evidence type="ECO:0000313" key="6">
    <source>
        <dbReference type="EMBL" id="QHT11234.1"/>
    </source>
</evidence>
<dbReference type="SMART" id="SM00645">
    <property type="entry name" value="Pept_C1"/>
    <property type="match status" value="1"/>
</dbReference>
<feature type="domain" description="Peptidase C1A papain C-terminal" evidence="4">
    <location>
        <begin position="114"/>
        <end position="345"/>
    </location>
</feature>
<dbReference type="InterPro" id="IPR039417">
    <property type="entry name" value="Peptidase_C1A_papain-like"/>
</dbReference>
<dbReference type="SUPFAM" id="SSF54001">
    <property type="entry name" value="Cysteine proteinases"/>
    <property type="match status" value="1"/>
</dbReference>
<keyword evidence="3" id="KW-0812">Transmembrane</keyword>
<dbReference type="FunFam" id="3.90.70.10:FF:000332">
    <property type="entry name" value="Cathepsin L1"/>
    <property type="match status" value="1"/>
</dbReference>
<comment type="similarity">
    <text evidence="1">Belongs to the peptidase C1 family.</text>
</comment>
<dbReference type="InterPro" id="IPR025660">
    <property type="entry name" value="Pept_his_AS"/>
</dbReference>
<name>A0A6C0D545_9ZZZZ</name>
<accession>A0A6C0D545</accession>
<keyword evidence="3" id="KW-0472">Membrane</keyword>
<feature type="transmembrane region" description="Helical" evidence="3">
    <location>
        <begin position="6"/>
        <end position="27"/>
    </location>
</feature>
<evidence type="ECO:0000256" key="1">
    <source>
        <dbReference type="ARBA" id="ARBA00008455"/>
    </source>
</evidence>
<keyword evidence="3" id="KW-1133">Transmembrane helix</keyword>
<proteinExistence type="inferred from homology"/>
<dbReference type="Pfam" id="PF08246">
    <property type="entry name" value="Inhibitor_I29"/>
    <property type="match status" value="1"/>
</dbReference>
<dbReference type="Pfam" id="PF00112">
    <property type="entry name" value="Peptidase_C1"/>
    <property type="match status" value="1"/>
</dbReference>
<evidence type="ECO:0000259" key="4">
    <source>
        <dbReference type="SMART" id="SM00645"/>
    </source>
</evidence>
<dbReference type="GO" id="GO:0006508">
    <property type="term" value="P:proteolysis"/>
    <property type="evidence" value="ECO:0007669"/>
    <property type="project" value="InterPro"/>
</dbReference>
<dbReference type="PRINTS" id="PR00705">
    <property type="entry name" value="PAPAIN"/>
</dbReference>
<dbReference type="PROSITE" id="PS00139">
    <property type="entry name" value="THIOL_PROTEASE_CYS"/>
    <property type="match status" value="1"/>
</dbReference>
<sequence>MYIYYISIYMFVFLLFCIVAVHSVSVIDRFEEWSNQFHIKFLDDNHYLDLFKKWRENDVFISNMNSQNLTYTLGHNQFSGMDSSEFRRFLSWSKSLVKDATLPRIRFSEVFDGIPIEVNWNDVGAVTPVKDQGQCGSCWSFSSTGALEGAYYNKMRELVSFSEQQLVDCDTLRNGGKDHGCNGGLMDNAFSWISHNGGLCSEKDYPYVSGTTKTGGTCQKTCSNVKSSQVVGFYDIPPSSDEFMMNALVKQPVAIAIEADERTFQLYKSGVFTGTCGTKLDHGVLVVGYGTMDSNDYYIVKNSWGVSWGMDGYILLGRGINPETHLPYNNGDGQCGMLLEGSYPIL</sequence>
<dbReference type="CDD" id="cd02248">
    <property type="entry name" value="Peptidase_C1A"/>
    <property type="match status" value="1"/>
</dbReference>
<feature type="domain" description="Cathepsin propeptide inhibitor" evidence="5">
    <location>
        <begin position="30"/>
        <end position="86"/>
    </location>
</feature>
<dbReference type="SMART" id="SM00848">
    <property type="entry name" value="Inhibitor_I29"/>
    <property type="match status" value="1"/>
</dbReference>
<evidence type="ECO:0008006" key="7">
    <source>
        <dbReference type="Google" id="ProtNLM"/>
    </source>
</evidence>
<dbReference type="Gene3D" id="3.90.70.10">
    <property type="entry name" value="Cysteine proteinases"/>
    <property type="match status" value="1"/>
</dbReference>
<protein>
    <recommendedName>
        <fullName evidence="7">Peptidase C1A papain C-terminal domain-containing protein</fullName>
    </recommendedName>
</protein>
<dbReference type="InterPro" id="IPR013128">
    <property type="entry name" value="Peptidase_C1A"/>
</dbReference>
<organism evidence="6">
    <name type="scientific">viral metagenome</name>
    <dbReference type="NCBI Taxonomy" id="1070528"/>
    <lineage>
        <taxon>unclassified sequences</taxon>
        <taxon>metagenomes</taxon>
        <taxon>organismal metagenomes</taxon>
    </lineage>
</organism>
<reference evidence="6" key="1">
    <citation type="journal article" date="2020" name="Nature">
        <title>Giant virus diversity and host interactions through global metagenomics.</title>
        <authorList>
            <person name="Schulz F."/>
            <person name="Roux S."/>
            <person name="Paez-Espino D."/>
            <person name="Jungbluth S."/>
            <person name="Walsh D.A."/>
            <person name="Denef V.J."/>
            <person name="McMahon K.D."/>
            <person name="Konstantinidis K.T."/>
            <person name="Eloe-Fadrosh E.A."/>
            <person name="Kyrpides N.C."/>
            <person name="Woyke T."/>
        </authorList>
    </citation>
    <scope>NUCLEOTIDE SEQUENCE</scope>
    <source>
        <strain evidence="6">GVMAG-M-3300023174-111</strain>
    </source>
</reference>
<dbReference type="InterPro" id="IPR038765">
    <property type="entry name" value="Papain-like_cys_pep_sf"/>
</dbReference>
<dbReference type="PANTHER" id="PTHR12411">
    <property type="entry name" value="CYSTEINE PROTEASE FAMILY C1-RELATED"/>
    <property type="match status" value="1"/>
</dbReference>
<dbReference type="EMBL" id="MN739532">
    <property type="protein sequence ID" value="QHT11234.1"/>
    <property type="molecule type" value="Genomic_DNA"/>
</dbReference>